<dbReference type="InterPro" id="IPR024361">
    <property type="entry name" value="BACON"/>
</dbReference>
<dbReference type="RefSeq" id="WP_053398276.1">
    <property type="nucleotide sequence ID" value="NZ_LFQU01000011.1"/>
</dbReference>
<feature type="domain" description="BACON" evidence="2">
    <location>
        <begin position="252"/>
        <end position="307"/>
    </location>
</feature>
<dbReference type="Pfam" id="PF13004">
    <property type="entry name" value="BACON"/>
    <property type="match status" value="1"/>
</dbReference>
<dbReference type="AlphaFoldDB" id="A0A8E1R1H4"/>
<evidence type="ECO:0000313" key="4">
    <source>
        <dbReference type="Proteomes" id="UP000036951"/>
    </source>
</evidence>
<reference evidence="3 4" key="1">
    <citation type="submission" date="2015-06" db="EMBL/GenBank/DDBJ databases">
        <title>Prevotella sp. 109, sp. nov., a novel member of the family Prevotellaceae isolated from human faeces.</title>
        <authorList>
            <person name="Shkoporov A.N."/>
            <person name="Chaplin A.V."/>
            <person name="Kafarskaia L.I."/>
            <person name="Efimov B.A."/>
        </authorList>
    </citation>
    <scope>NUCLEOTIDE SEQUENCE [LARGE SCALE GENOMIC DNA]</scope>
    <source>
        <strain evidence="3 4">109</strain>
    </source>
</reference>
<dbReference type="CDD" id="cd14948">
    <property type="entry name" value="BACON"/>
    <property type="match status" value="1"/>
</dbReference>
<dbReference type="InterPro" id="IPR013783">
    <property type="entry name" value="Ig-like_fold"/>
</dbReference>
<dbReference type="Proteomes" id="UP000036951">
    <property type="component" value="Unassembled WGS sequence"/>
</dbReference>
<evidence type="ECO:0000313" key="3">
    <source>
        <dbReference type="EMBL" id="KOO68592.1"/>
    </source>
</evidence>
<evidence type="ECO:0000259" key="2">
    <source>
        <dbReference type="Pfam" id="PF13004"/>
    </source>
</evidence>
<gene>
    <name evidence="3" type="ORF">ACU52_07065</name>
</gene>
<keyword evidence="4" id="KW-1185">Reference proteome</keyword>
<keyword evidence="1" id="KW-0732">Signal</keyword>
<feature type="signal peptide" evidence="1">
    <location>
        <begin position="1"/>
        <end position="24"/>
    </location>
</feature>
<protein>
    <recommendedName>
        <fullName evidence="2">BACON domain-containing protein</fullName>
    </recommendedName>
</protein>
<organism evidence="3 4">
    <name type="scientific">Xylanibacter rarus</name>
    <dbReference type="NCBI Taxonomy" id="1676614"/>
    <lineage>
        <taxon>Bacteria</taxon>
        <taxon>Pseudomonadati</taxon>
        <taxon>Bacteroidota</taxon>
        <taxon>Bacteroidia</taxon>
        <taxon>Bacteroidales</taxon>
        <taxon>Prevotellaceae</taxon>
        <taxon>Xylanibacter</taxon>
    </lineage>
</organism>
<proteinExistence type="predicted"/>
<feature type="chain" id="PRO_5034441395" description="BACON domain-containing protein" evidence="1">
    <location>
        <begin position="25"/>
        <end position="498"/>
    </location>
</feature>
<dbReference type="EMBL" id="LFQU01000011">
    <property type="protein sequence ID" value="KOO68592.1"/>
    <property type="molecule type" value="Genomic_DNA"/>
</dbReference>
<dbReference type="OrthoDB" id="1043265at2"/>
<dbReference type="Gene3D" id="2.60.40.10">
    <property type="entry name" value="Immunoglobulins"/>
    <property type="match status" value="1"/>
</dbReference>
<name>A0A8E1R1H4_9BACT</name>
<sequence>MKLKNIFSLLLLSVVALFTSCSNDDDITLLDDIQVSKSYISIPEEGGNDTIIVKAKGDWILENKPNWLKFNEHSDSVGKAGETQLVFSAEPYTGGRSSDAMTITCNGKVQHLNVVQGEVSITNATCAEVIAGPDNKTYQVTGTVTAIANTTYGNLYLNDGTGEIYIYGTLDASGAEKNFLSLGIEVGDEITVQGPKLTYNGTVELVNVTVVDINKSLIKVDSLSADAISKDGGTITAYVTTKGSGVSVDIPEDAKEWLSIASIKQNGTSAELTFKAAPNEGGIRSTELTLATVADGKTYTTLTTITQQGGIQDVSVADFNAAADGDAQYRLKGVATDVQENGSFTLTDWSGSTLVYKSTNAAAKGVKNGDIVTVVGTHDTYKGTVELVGGDVTELNPTTTISIADFMGLPDSDTNYMITGTITKIANDHYGNVYISDGTNEVYLYGLYPGYGATGDNRYDFVANSGLKVGDEITVIGAHLTYGETIEIKNAIFVSKNN</sequence>
<dbReference type="PROSITE" id="PS51257">
    <property type="entry name" value="PROKAR_LIPOPROTEIN"/>
    <property type="match status" value="1"/>
</dbReference>
<accession>A0A8E1R1H4</accession>
<comment type="caution">
    <text evidence="3">The sequence shown here is derived from an EMBL/GenBank/DDBJ whole genome shotgun (WGS) entry which is preliminary data.</text>
</comment>
<evidence type="ECO:0000256" key="1">
    <source>
        <dbReference type="SAM" id="SignalP"/>
    </source>
</evidence>